<comment type="caution">
    <text evidence="2">The sequence shown here is derived from an EMBL/GenBank/DDBJ whole genome shotgun (WGS) entry which is preliminary data.</text>
</comment>
<feature type="domain" description="Methyltransferase" evidence="1">
    <location>
        <begin position="44"/>
        <end position="133"/>
    </location>
</feature>
<evidence type="ECO:0000259" key="1">
    <source>
        <dbReference type="Pfam" id="PF13649"/>
    </source>
</evidence>
<keyword evidence="3" id="KW-1185">Reference proteome</keyword>
<dbReference type="SUPFAM" id="SSF53335">
    <property type="entry name" value="S-adenosyl-L-methionine-dependent methyltransferases"/>
    <property type="match status" value="1"/>
</dbReference>
<proteinExistence type="predicted"/>
<dbReference type="Gene3D" id="3.40.50.150">
    <property type="entry name" value="Vaccinia Virus protein VP39"/>
    <property type="match status" value="1"/>
</dbReference>
<dbReference type="CDD" id="cd02440">
    <property type="entry name" value="AdoMet_MTases"/>
    <property type="match status" value="1"/>
</dbReference>
<organism evidence="2 3">
    <name type="scientific">Psychrilyobacter piezotolerans</name>
    <dbReference type="NCBI Taxonomy" id="2293438"/>
    <lineage>
        <taxon>Bacteria</taxon>
        <taxon>Fusobacteriati</taxon>
        <taxon>Fusobacteriota</taxon>
        <taxon>Fusobacteriia</taxon>
        <taxon>Fusobacteriales</taxon>
        <taxon>Fusobacteriaceae</taxon>
        <taxon>Psychrilyobacter</taxon>
    </lineage>
</organism>
<accession>A0ABX9KGR4</accession>
<keyword evidence="2" id="KW-0489">Methyltransferase</keyword>
<dbReference type="InterPro" id="IPR029063">
    <property type="entry name" value="SAM-dependent_MTases_sf"/>
</dbReference>
<reference evidence="2 3" key="1">
    <citation type="submission" date="2018-08" db="EMBL/GenBank/DDBJ databases">
        <title>Draft genome sequence of Psychrilyobacter sp. strain SD5 isolated from Black Sea water.</title>
        <authorList>
            <person name="Yadav S."/>
            <person name="Villanueva L."/>
            <person name="Damste J.S.S."/>
        </authorList>
    </citation>
    <scope>NUCLEOTIDE SEQUENCE [LARGE SCALE GENOMIC DNA]</scope>
    <source>
        <strain evidence="2 3">SD5</strain>
    </source>
</reference>
<dbReference type="Proteomes" id="UP000263486">
    <property type="component" value="Unassembled WGS sequence"/>
</dbReference>
<dbReference type="EMBL" id="QUAJ01000012">
    <property type="protein sequence ID" value="REI41150.1"/>
    <property type="molecule type" value="Genomic_DNA"/>
</dbReference>
<dbReference type="Pfam" id="PF13649">
    <property type="entry name" value="Methyltransf_25"/>
    <property type="match status" value="1"/>
</dbReference>
<sequence>MDKEMMEFFFKIHNGDFRGGPGSDLSTERAYNSAREFLGENIDVLDIGAGSGFQTRVLKSLVDGKITALDTAEIYLNKIKRETGVETVNCSMDNLEKYFSHNSFDLIWSEGAVYIMGLANGLEHWKPFLKQGGIIGFSHISWIRDNPPRELLDYWEAEYPQITTLSENKKIIDEGGYEVKDYFILPSTDWTENYYEKMADRLKELEKGELSEKEKMVVEMHWEEIEIYEKYGEYYGYVFFIISPK</sequence>
<dbReference type="GO" id="GO:0008168">
    <property type="term" value="F:methyltransferase activity"/>
    <property type="evidence" value="ECO:0007669"/>
    <property type="project" value="UniProtKB-KW"/>
</dbReference>
<gene>
    <name evidence="2" type="ORF">DYH56_07970</name>
</gene>
<keyword evidence="2" id="KW-0808">Transferase</keyword>
<evidence type="ECO:0000313" key="2">
    <source>
        <dbReference type="EMBL" id="REI41150.1"/>
    </source>
</evidence>
<dbReference type="InterPro" id="IPR041698">
    <property type="entry name" value="Methyltransf_25"/>
</dbReference>
<dbReference type="GO" id="GO:0032259">
    <property type="term" value="P:methylation"/>
    <property type="evidence" value="ECO:0007669"/>
    <property type="project" value="UniProtKB-KW"/>
</dbReference>
<dbReference type="RefSeq" id="WP_114642321.1">
    <property type="nucleotide sequence ID" value="NZ_JAACIO010000013.1"/>
</dbReference>
<protein>
    <submittedName>
        <fullName evidence="2">Methyltransferase domain-containing protein</fullName>
    </submittedName>
</protein>
<evidence type="ECO:0000313" key="3">
    <source>
        <dbReference type="Proteomes" id="UP000263486"/>
    </source>
</evidence>
<name>A0ABX9KGR4_9FUSO</name>